<evidence type="ECO:0000313" key="2">
    <source>
        <dbReference type="EMBL" id="SHJ42784.1"/>
    </source>
</evidence>
<keyword evidence="2" id="KW-0645">Protease</keyword>
<dbReference type="PROSITE" id="PS51257">
    <property type="entry name" value="PROKAR_LIPOPROTEIN"/>
    <property type="match status" value="1"/>
</dbReference>
<dbReference type="InterPro" id="IPR039561">
    <property type="entry name" value="Peptidase_M15C"/>
</dbReference>
<evidence type="ECO:0000313" key="3">
    <source>
        <dbReference type="Proteomes" id="UP000242497"/>
    </source>
</evidence>
<dbReference type="AlphaFoldDB" id="A0A1M6J7Y9"/>
<proteinExistence type="predicted"/>
<accession>A0A1M6J7Y9</accession>
<dbReference type="Proteomes" id="UP000242497">
    <property type="component" value="Unassembled WGS sequence"/>
</dbReference>
<dbReference type="GO" id="GO:0004180">
    <property type="term" value="F:carboxypeptidase activity"/>
    <property type="evidence" value="ECO:0007669"/>
    <property type="project" value="UniProtKB-KW"/>
</dbReference>
<keyword evidence="2" id="KW-0121">Carboxypeptidase</keyword>
<dbReference type="Pfam" id="PF13539">
    <property type="entry name" value="Peptidase_M15_4"/>
    <property type="match status" value="1"/>
</dbReference>
<organism evidence="2 3">
    <name type="scientific">Tepidibacter formicigenes DSM 15518</name>
    <dbReference type="NCBI Taxonomy" id="1123349"/>
    <lineage>
        <taxon>Bacteria</taxon>
        <taxon>Bacillati</taxon>
        <taxon>Bacillota</taxon>
        <taxon>Clostridia</taxon>
        <taxon>Peptostreptococcales</taxon>
        <taxon>Peptostreptococcaceae</taxon>
        <taxon>Tepidibacter</taxon>
    </lineage>
</organism>
<keyword evidence="3" id="KW-1185">Reference proteome</keyword>
<dbReference type="EMBL" id="FRAE01000004">
    <property type="protein sequence ID" value="SHJ42784.1"/>
    <property type="molecule type" value="Genomic_DNA"/>
</dbReference>
<keyword evidence="2" id="KW-0378">Hydrolase</keyword>
<evidence type="ECO:0000259" key="1">
    <source>
        <dbReference type="Pfam" id="PF13539"/>
    </source>
</evidence>
<dbReference type="RefSeq" id="WP_072886373.1">
    <property type="nucleotide sequence ID" value="NZ_FRAE01000004.1"/>
</dbReference>
<dbReference type="SUPFAM" id="SSF55166">
    <property type="entry name" value="Hedgehog/DD-peptidase"/>
    <property type="match status" value="1"/>
</dbReference>
<dbReference type="STRING" id="1123349.SAMN02744037_00012"/>
<feature type="domain" description="Peptidase M15C" evidence="1">
    <location>
        <begin position="201"/>
        <end position="268"/>
    </location>
</feature>
<dbReference type="Gene3D" id="3.30.1380.10">
    <property type="match status" value="1"/>
</dbReference>
<sequence>MKKISIFFMVLLMLLFTGCKNKEVINNISFNSSDTINYNITMKRDLLCLMMAYPEHITDIEHGKDGYVYIVMKSGDKIIYDDKKVKNFKEKLSNPDLQDMLEQIYPNTDIKNIMKEDFDPGRIRHYKLLKEIYGSTKEQIQSNLTNIKVGYKYCLFNNNNKAAESLKAVMKELIPLAQKRSDIYSCVFPTSGTFNYRLISGTNRLSAHSFGIAIDLARDKRDYWKWTSKEDGEKRLNKYPREIIHIFEKNNFIWGGKWNHFDILHFEYRPEFILKSRYFSNKPINGKPWHDGLPSIDENVQKYIQLINTKLK</sequence>
<name>A0A1M6J7Y9_9FIRM</name>
<gene>
    <name evidence="2" type="ORF">SAMN02744037_00012</name>
</gene>
<reference evidence="3" key="1">
    <citation type="submission" date="2016-11" db="EMBL/GenBank/DDBJ databases">
        <authorList>
            <person name="Varghese N."/>
            <person name="Submissions S."/>
        </authorList>
    </citation>
    <scope>NUCLEOTIDE SEQUENCE [LARGE SCALE GENOMIC DNA]</scope>
    <source>
        <strain evidence="3">DSM 15518</strain>
    </source>
</reference>
<dbReference type="OrthoDB" id="9799970at2"/>
<protein>
    <submittedName>
        <fullName evidence="2">D-alanyl-D-alanine carboxypeptidase</fullName>
    </submittedName>
</protein>
<dbReference type="InterPro" id="IPR009045">
    <property type="entry name" value="Zn_M74/Hedgehog-like"/>
</dbReference>